<name>A0A934X4N8_9MICO</name>
<feature type="transmembrane region" description="Helical" evidence="9">
    <location>
        <begin position="349"/>
        <end position="367"/>
    </location>
</feature>
<dbReference type="EMBL" id="JADIXZ010000004">
    <property type="protein sequence ID" value="MBK6301012.1"/>
    <property type="molecule type" value="Genomic_DNA"/>
</dbReference>
<evidence type="ECO:0000256" key="9">
    <source>
        <dbReference type="RuleBase" id="RU361157"/>
    </source>
</evidence>
<keyword evidence="8" id="KW-0046">Antibiotic resistance</keyword>
<evidence type="ECO:0000256" key="1">
    <source>
        <dbReference type="ARBA" id="ARBA00004651"/>
    </source>
</evidence>
<dbReference type="PANTHER" id="PTHR30294">
    <property type="entry name" value="MEMBRANE COMPONENT OF ABC TRANSPORTER YHHJ-RELATED"/>
    <property type="match status" value="1"/>
</dbReference>
<evidence type="ECO:0000256" key="7">
    <source>
        <dbReference type="ARBA" id="ARBA00023136"/>
    </source>
</evidence>
<dbReference type="PANTHER" id="PTHR30294:SF29">
    <property type="entry name" value="MULTIDRUG ABC TRANSPORTER PERMEASE YBHS-RELATED"/>
    <property type="match status" value="1"/>
</dbReference>
<keyword evidence="5 9" id="KW-0812">Transmembrane</keyword>
<evidence type="ECO:0000256" key="8">
    <source>
        <dbReference type="ARBA" id="ARBA00023251"/>
    </source>
</evidence>
<feature type="domain" description="ABC transmembrane type-2" evidence="10">
    <location>
        <begin position="137"/>
        <end position="370"/>
    </location>
</feature>
<feature type="transmembrane region" description="Helical" evidence="9">
    <location>
        <begin position="21"/>
        <end position="42"/>
    </location>
</feature>
<comment type="subcellular location">
    <subcellularLocation>
        <location evidence="1 9">Cell membrane</location>
        <topology evidence="1 9">Multi-pass membrane protein</topology>
    </subcellularLocation>
</comment>
<dbReference type="InterPro" id="IPR051449">
    <property type="entry name" value="ABC-2_transporter_component"/>
</dbReference>
<comment type="caution">
    <text evidence="11">The sequence shown here is derived from an EMBL/GenBank/DDBJ whole genome shotgun (WGS) entry which is preliminary data.</text>
</comment>
<comment type="similarity">
    <text evidence="2 9">Belongs to the ABC-2 integral membrane protein family.</text>
</comment>
<dbReference type="GO" id="GO:0046677">
    <property type="term" value="P:response to antibiotic"/>
    <property type="evidence" value="ECO:0007669"/>
    <property type="project" value="UniProtKB-KW"/>
</dbReference>
<accession>A0A934X4N8</accession>
<dbReference type="InterPro" id="IPR000412">
    <property type="entry name" value="ABC_2_transport"/>
</dbReference>
<dbReference type="AlphaFoldDB" id="A0A934X4N8"/>
<evidence type="ECO:0000256" key="2">
    <source>
        <dbReference type="ARBA" id="ARBA00007783"/>
    </source>
</evidence>
<keyword evidence="4 9" id="KW-1003">Cell membrane</keyword>
<gene>
    <name evidence="11" type="ORF">IPF40_08160</name>
</gene>
<dbReference type="Pfam" id="PF12698">
    <property type="entry name" value="ABC2_membrane_3"/>
    <property type="match status" value="1"/>
</dbReference>
<evidence type="ECO:0000256" key="3">
    <source>
        <dbReference type="ARBA" id="ARBA00022448"/>
    </source>
</evidence>
<reference evidence="11 12" key="1">
    <citation type="submission" date="2020-10" db="EMBL/GenBank/DDBJ databases">
        <title>Connecting structure to function with the recovery of over 1000 high-quality activated sludge metagenome-assembled genomes encoding full-length rRNA genes using long-read sequencing.</title>
        <authorList>
            <person name="Singleton C.M."/>
            <person name="Petriglieri F."/>
            <person name="Kristensen J.M."/>
            <person name="Kirkegaard R.H."/>
            <person name="Michaelsen T.Y."/>
            <person name="Andersen M.H."/>
            <person name="Karst S.M."/>
            <person name="Dueholm M.S."/>
            <person name="Nielsen P.H."/>
            <person name="Albertsen M."/>
        </authorList>
    </citation>
    <scope>NUCLEOTIDE SEQUENCE [LARGE SCALE GENOMIC DNA]</scope>
    <source>
        <strain evidence="11">AalE_18-Q3-R2-46_BAT3C.188</strain>
    </source>
</reference>
<evidence type="ECO:0000256" key="6">
    <source>
        <dbReference type="ARBA" id="ARBA00022989"/>
    </source>
</evidence>
<feature type="transmembrane region" description="Helical" evidence="9">
    <location>
        <begin position="255"/>
        <end position="279"/>
    </location>
</feature>
<protein>
    <recommendedName>
        <fullName evidence="9">Transport permease protein</fullName>
    </recommendedName>
</protein>
<organism evidence="11 12">
    <name type="scientific">Candidatus Phosphoribacter hodrii</name>
    <dbReference type="NCBI Taxonomy" id="2953743"/>
    <lineage>
        <taxon>Bacteria</taxon>
        <taxon>Bacillati</taxon>
        <taxon>Actinomycetota</taxon>
        <taxon>Actinomycetes</taxon>
        <taxon>Micrococcales</taxon>
        <taxon>Dermatophilaceae</taxon>
        <taxon>Candidatus Phosphoribacter</taxon>
    </lineage>
</organism>
<evidence type="ECO:0000256" key="5">
    <source>
        <dbReference type="ARBA" id="ARBA00022692"/>
    </source>
</evidence>
<keyword evidence="6 9" id="KW-1133">Transmembrane helix</keyword>
<dbReference type="GO" id="GO:0043190">
    <property type="term" value="C:ATP-binding cassette (ABC) transporter complex"/>
    <property type="evidence" value="ECO:0007669"/>
    <property type="project" value="InterPro"/>
</dbReference>
<evidence type="ECO:0000259" key="10">
    <source>
        <dbReference type="PROSITE" id="PS51012"/>
    </source>
</evidence>
<sequence length="373" mass="40177">MSLTRIRLLVWKEFLQLRRDPLLLRLLLLMPIIQLVGFGYVVSVDVRNLPTAVVDLDQTVVSRQLESSFTASGYFLVVARPDAETQLTSLLDTGVAKVALVIPQGTQDLLARGQTAPVGIVVDGSDSQIASVGSGYAAQAIARFNASRTAAFTGSLQAPGIDARTRVVFNPTLDPINTMIPGLVAAILMISLMSIMSQAVVRERESGTLEQMFVTPIRPSEYLIGKVAPYALLAVAQLSVVAAIGMLWFKVPFNGSVWVVFVGLALFLLISVGLGLLVSLISRTRQQAQQALVFIMIPTMVLSGFIFPIESMPEAIQPLTYAVPLRYALTVLRGSFVKGSGFEALATPLWAMVGFAVVIFGAAVIATRRRIAE</sequence>
<evidence type="ECO:0000313" key="12">
    <source>
        <dbReference type="Proteomes" id="UP000718281"/>
    </source>
</evidence>
<dbReference type="InterPro" id="IPR047817">
    <property type="entry name" value="ABC2_TM_bact-type"/>
</dbReference>
<keyword evidence="3 9" id="KW-0813">Transport</keyword>
<evidence type="ECO:0000313" key="11">
    <source>
        <dbReference type="EMBL" id="MBK6301012.1"/>
    </source>
</evidence>
<keyword evidence="7 9" id="KW-0472">Membrane</keyword>
<proteinExistence type="inferred from homology"/>
<dbReference type="PROSITE" id="PS51012">
    <property type="entry name" value="ABC_TM2"/>
    <property type="match status" value="1"/>
</dbReference>
<feature type="transmembrane region" description="Helical" evidence="9">
    <location>
        <begin position="179"/>
        <end position="201"/>
    </location>
</feature>
<feature type="transmembrane region" description="Helical" evidence="9">
    <location>
        <begin position="222"/>
        <end position="249"/>
    </location>
</feature>
<feature type="transmembrane region" description="Helical" evidence="9">
    <location>
        <begin position="291"/>
        <end position="309"/>
    </location>
</feature>
<dbReference type="Gene3D" id="3.40.1710.10">
    <property type="entry name" value="abc type-2 transporter like domain"/>
    <property type="match status" value="1"/>
</dbReference>
<dbReference type="PRINTS" id="PR00164">
    <property type="entry name" value="ABC2TRNSPORT"/>
</dbReference>
<dbReference type="GO" id="GO:0140359">
    <property type="term" value="F:ABC-type transporter activity"/>
    <property type="evidence" value="ECO:0007669"/>
    <property type="project" value="InterPro"/>
</dbReference>
<dbReference type="InterPro" id="IPR013525">
    <property type="entry name" value="ABC2_TM"/>
</dbReference>
<evidence type="ECO:0000256" key="4">
    <source>
        <dbReference type="ARBA" id="ARBA00022475"/>
    </source>
</evidence>
<dbReference type="Proteomes" id="UP000718281">
    <property type="component" value="Unassembled WGS sequence"/>
</dbReference>